<protein>
    <submittedName>
        <fullName evidence="2">Uncharacterized protein</fullName>
    </submittedName>
</protein>
<reference evidence="3" key="1">
    <citation type="journal article" date="2019" name="Int. J. Syst. Evol. Microbiol.">
        <title>The Global Catalogue of Microorganisms (GCM) 10K type strain sequencing project: providing services to taxonomists for standard genome sequencing and annotation.</title>
        <authorList>
            <consortium name="The Broad Institute Genomics Platform"/>
            <consortium name="The Broad Institute Genome Sequencing Center for Infectious Disease"/>
            <person name="Wu L."/>
            <person name="Ma J."/>
        </authorList>
    </citation>
    <scope>NUCLEOTIDE SEQUENCE [LARGE SCALE GENOMIC DNA]</scope>
    <source>
        <strain evidence="3">JCM 16898</strain>
    </source>
</reference>
<organism evidence="2 3">
    <name type="scientific">Amycolatopsis ultiminotia</name>
    <dbReference type="NCBI Taxonomy" id="543629"/>
    <lineage>
        <taxon>Bacteria</taxon>
        <taxon>Bacillati</taxon>
        <taxon>Actinomycetota</taxon>
        <taxon>Actinomycetes</taxon>
        <taxon>Pseudonocardiales</taxon>
        <taxon>Pseudonocardiaceae</taxon>
        <taxon>Amycolatopsis</taxon>
    </lineage>
</organism>
<accession>A0ABP6VSW3</accession>
<keyword evidence="3" id="KW-1185">Reference proteome</keyword>
<dbReference type="EMBL" id="BAAAZN010000004">
    <property type="protein sequence ID" value="GAA3540890.1"/>
    <property type="molecule type" value="Genomic_DNA"/>
</dbReference>
<keyword evidence="1" id="KW-0812">Transmembrane</keyword>
<evidence type="ECO:0000313" key="3">
    <source>
        <dbReference type="Proteomes" id="UP001500689"/>
    </source>
</evidence>
<keyword evidence="1" id="KW-1133">Transmembrane helix</keyword>
<keyword evidence="1" id="KW-0472">Membrane</keyword>
<evidence type="ECO:0000256" key="1">
    <source>
        <dbReference type="SAM" id="Phobius"/>
    </source>
</evidence>
<evidence type="ECO:0000313" key="2">
    <source>
        <dbReference type="EMBL" id="GAA3540890.1"/>
    </source>
</evidence>
<sequence length="72" mass="7180">MLAVGVLGVGVACVVTGVPGPGVSMLVGHPVAAVVALLLQRVADRRYGRVAGLAGCGVLVVAIVALTVFWWA</sequence>
<dbReference type="RefSeq" id="WP_344858974.1">
    <property type="nucleotide sequence ID" value="NZ_BAAAZN010000004.1"/>
</dbReference>
<proteinExistence type="predicted"/>
<feature type="transmembrane region" description="Helical" evidence="1">
    <location>
        <begin position="50"/>
        <end position="71"/>
    </location>
</feature>
<gene>
    <name evidence="2" type="ORF">GCM10022222_25650</name>
</gene>
<name>A0ABP6VSW3_9PSEU</name>
<comment type="caution">
    <text evidence="2">The sequence shown here is derived from an EMBL/GenBank/DDBJ whole genome shotgun (WGS) entry which is preliminary data.</text>
</comment>
<dbReference type="Proteomes" id="UP001500689">
    <property type="component" value="Unassembled WGS sequence"/>
</dbReference>